<feature type="region of interest" description="Disordered" evidence="8">
    <location>
        <begin position="1"/>
        <end position="51"/>
    </location>
</feature>
<evidence type="ECO:0000256" key="1">
    <source>
        <dbReference type="ARBA" id="ARBA00004141"/>
    </source>
</evidence>
<feature type="transmembrane region" description="Helical" evidence="9">
    <location>
        <begin position="156"/>
        <end position="183"/>
    </location>
</feature>
<comment type="caution">
    <text evidence="11">The sequence shown here is derived from an EMBL/GenBank/DDBJ whole genome shotgun (WGS) entry which is preliminary data.</text>
</comment>
<organism evidence="11 12">
    <name type="scientific">Dactylonectria estremocensis</name>
    <dbReference type="NCBI Taxonomy" id="1079267"/>
    <lineage>
        <taxon>Eukaryota</taxon>
        <taxon>Fungi</taxon>
        <taxon>Dikarya</taxon>
        <taxon>Ascomycota</taxon>
        <taxon>Pezizomycotina</taxon>
        <taxon>Sordariomycetes</taxon>
        <taxon>Hypocreomycetidae</taxon>
        <taxon>Hypocreales</taxon>
        <taxon>Nectriaceae</taxon>
        <taxon>Dactylonectria</taxon>
    </lineage>
</organism>
<evidence type="ECO:0000256" key="9">
    <source>
        <dbReference type="SAM" id="Phobius"/>
    </source>
</evidence>
<feature type="domain" description="Major facilitator superfamily (MFS) profile" evidence="10">
    <location>
        <begin position="60"/>
        <end position="444"/>
    </location>
</feature>
<dbReference type="PROSITE" id="PS50850">
    <property type="entry name" value="MFS"/>
    <property type="match status" value="1"/>
</dbReference>
<gene>
    <name evidence="11" type="ORF">B0J13DRAFT_606882</name>
</gene>
<dbReference type="OrthoDB" id="5667at2759"/>
<dbReference type="EMBL" id="JAGMUU010000008">
    <property type="protein sequence ID" value="KAH7146743.1"/>
    <property type="molecule type" value="Genomic_DNA"/>
</dbReference>
<dbReference type="Pfam" id="PF07690">
    <property type="entry name" value="MFS_1"/>
    <property type="match status" value="1"/>
</dbReference>
<feature type="transmembrane region" description="Helical" evidence="9">
    <location>
        <begin position="299"/>
        <end position="318"/>
    </location>
</feature>
<dbReference type="GO" id="GO:0022857">
    <property type="term" value="F:transmembrane transporter activity"/>
    <property type="evidence" value="ECO:0007669"/>
    <property type="project" value="InterPro"/>
</dbReference>
<dbReference type="AlphaFoldDB" id="A0A9P9EY45"/>
<dbReference type="SUPFAM" id="SSF103473">
    <property type="entry name" value="MFS general substrate transporter"/>
    <property type="match status" value="1"/>
</dbReference>
<reference evidence="11" key="1">
    <citation type="journal article" date="2021" name="Nat. Commun.">
        <title>Genetic determinants of endophytism in the Arabidopsis root mycobiome.</title>
        <authorList>
            <person name="Mesny F."/>
            <person name="Miyauchi S."/>
            <person name="Thiergart T."/>
            <person name="Pickel B."/>
            <person name="Atanasova L."/>
            <person name="Karlsson M."/>
            <person name="Huettel B."/>
            <person name="Barry K.W."/>
            <person name="Haridas S."/>
            <person name="Chen C."/>
            <person name="Bauer D."/>
            <person name="Andreopoulos W."/>
            <person name="Pangilinan J."/>
            <person name="LaButti K."/>
            <person name="Riley R."/>
            <person name="Lipzen A."/>
            <person name="Clum A."/>
            <person name="Drula E."/>
            <person name="Henrissat B."/>
            <person name="Kohler A."/>
            <person name="Grigoriev I.V."/>
            <person name="Martin F.M."/>
            <person name="Hacquard S."/>
        </authorList>
    </citation>
    <scope>NUCLEOTIDE SEQUENCE</scope>
    <source>
        <strain evidence="11">MPI-CAGE-AT-0021</strain>
    </source>
</reference>
<name>A0A9P9EY45_9HYPO</name>
<dbReference type="InterPro" id="IPR036259">
    <property type="entry name" value="MFS_trans_sf"/>
</dbReference>
<feature type="transmembrane region" description="Helical" evidence="9">
    <location>
        <begin position="330"/>
        <end position="348"/>
    </location>
</feature>
<feature type="transmembrane region" description="Helical" evidence="9">
    <location>
        <begin position="131"/>
        <end position="150"/>
    </location>
</feature>
<evidence type="ECO:0000313" key="11">
    <source>
        <dbReference type="EMBL" id="KAH7146743.1"/>
    </source>
</evidence>
<keyword evidence="7" id="KW-0325">Glycoprotein</keyword>
<feature type="transmembrane region" description="Helical" evidence="9">
    <location>
        <begin position="59"/>
        <end position="81"/>
    </location>
</feature>
<proteinExistence type="inferred from homology"/>
<feature type="transmembrane region" description="Helical" evidence="9">
    <location>
        <begin position="190"/>
        <end position="208"/>
    </location>
</feature>
<evidence type="ECO:0000313" key="12">
    <source>
        <dbReference type="Proteomes" id="UP000717696"/>
    </source>
</evidence>
<feature type="transmembrane region" description="Helical" evidence="9">
    <location>
        <begin position="220"/>
        <end position="240"/>
    </location>
</feature>
<feature type="transmembrane region" description="Helical" evidence="9">
    <location>
        <begin position="101"/>
        <end position="124"/>
    </location>
</feature>
<comment type="subcellular location">
    <subcellularLocation>
        <location evidence="1">Membrane</location>
        <topology evidence="1">Multi-pass membrane protein</topology>
    </subcellularLocation>
</comment>
<feature type="transmembrane region" description="Helical" evidence="9">
    <location>
        <begin position="354"/>
        <end position="374"/>
    </location>
</feature>
<feature type="transmembrane region" description="Helical" evidence="9">
    <location>
        <begin position="419"/>
        <end position="439"/>
    </location>
</feature>
<evidence type="ECO:0000256" key="5">
    <source>
        <dbReference type="ARBA" id="ARBA00022989"/>
    </source>
</evidence>
<dbReference type="PANTHER" id="PTHR11360:SF224">
    <property type="entry name" value="MAJOR FACILITATOR SUPERFAMILY (MFS) PROFILE DOMAIN-CONTAINING PROTEIN-RELATED"/>
    <property type="match status" value="1"/>
</dbReference>
<keyword evidence="6 9" id="KW-0472">Membrane</keyword>
<evidence type="ECO:0000256" key="4">
    <source>
        <dbReference type="ARBA" id="ARBA00022692"/>
    </source>
</evidence>
<comment type="similarity">
    <text evidence="2">Belongs to the major facilitator superfamily. Monocarboxylate porter (TC 2.A.1.13) family.</text>
</comment>
<keyword evidence="12" id="KW-1185">Reference proteome</keyword>
<feature type="compositionally biased region" description="Polar residues" evidence="8">
    <location>
        <begin position="9"/>
        <end position="36"/>
    </location>
</feature>
<dbReference type="InterPro" id="IPR020846">
    <property type="entry name" value="MFS_dom"/>
</dbReference>
<dbReference type="Gene3D" id="1.20.1250.20">
    <property type="entry name" value="MFS general substrate transporter like domains"/>
    <property type="match status" value="2"/>
</dbReference>
<evidence type="ECO:0000259" key="10">
    <source>
        <dbReference type="PROSITE" id="PS50850"/>
    </source>
</evidence>
<sequence length="452" mass="49409">MSDPKEHSTTASNEPMQMETDITQDQDRPSSAISNLRSHDAEKPAQKAPWGNDAPDGGAAAWLVVLGAWCTSFCSFGWLNSVGVFQEYYQNELLSQYSPSTISWIPSLQIFFMMGMGPFVGIIYDHYGPRRLLLVGSFLHVFGIMMASLGTEYYQILLAQGLCSAIGVSAIFQPSVTCVVGWFNQKRGTAFGILFTGSSIGGIAFPIMVSRLISEVGYGWAMRICAFLMLFLLVIANLTVRPYSPPHPQTVTKAQLLKPFTEIEFLCTTAGFFFFSYGFFVTINYLPVQAYGVGMNPDLAQYVLPILNAASLFGRLFAGFLSDKIGRFNVFIVVCYLSGIWTLALWLPDTSDPALIAFAVLFGFFSGAYVSLITPLVMQISPMAEIGFRTGIVLFVSAIGGFTANPINGAILESAGGWTGLKVFSGVFCLVGTTFVLVARIKRTGWKLFVNF</sequence>
<accession>A0A9P9EY45</accession>
<feature type="transmembrane region" description="Helical" evidence="9">
    <location>
        <begin position="265"/>
        <end position="287"/>
    </location>
</feature>
<dbReference type="GO" id="GO:0016020">
    <property type="term" value="C:membrane"/>
    <property type="evidence" value="ECO:0007669"/>
    <property type="project" value="UniProtKB-SubCell"/>
</dbReference>
<evidence type="ECO:0000256" key="3">
    <source>
        <dbReference type="ARBA" id="ARBA00022448"/>
    </source>
</evidence>
<dbReference type="InterPro" id="IPR011701">
    <property type="entry name" value="MFS"/>
</dbReference>
<evidence type="ECO:0000256" key="6">
    <source>
        <dbReference type="ARBA" id="ARBA00023136"/>
    </source>
</evidence>
<evidence type="ECO:0000256" key="2">
    <source>
        <dbReference type="ARBA" id="ARBA00006727"/>
    </source>
</evidence>
<dbReference type="Proteomes" id="UP000717696">
    <property type="component" value="Unassembled WGS sequence"/>
</dbReference>
<evidence type="ECO:0000256" key="7">
    <source>
        <dbReference type="ARBA" id="ARBA00023180"/>
    </source>
</evidence>
<dbReference type="InterPro" id="IPR050327">
    <property type="entry name" value="Proton-linked_MCT"/>
</dbReference>
<dbReference type="PANTHER" id="PTHR11360">
    <property type="entry name" value="MONOCARBOXYLATE TRANSPORTER"/>
    <property type="match status" value="1"/>
</dbReference>
<protein>
    <submittedName>
        <fullName evidence="11">Major facilitator superfamily transporter</fullName>
    </submittedName>
</protein>
<feature type="transmembrane region" description="Helical" evidence="9">
    <location>
        <begin position="386"/>
        <end position="407"/>
    </location>
</feature>
<evidence type="ECO:0000256" key="8">
    <source>
        <dbReference type="SAM" id="MobiDB-lite"/>
    </source>
</evidence>
<dbReference type="CDD" id="cd17352">
    <property type="entry name" value="MFS_MCT_SLC16"/>
    <property type="match status" value="1"/>
</dbReference>
<keyword evidence="3" id="KW-0813">Transport</keyword>
<keyword evidence="5 9" id="KW-1133">Transmembrane helix</keyword>
<keyword evidence="4 9" id="KW-0812">Transmembrane</keyword>